<dbReference type="InterPro" id="IPR036291">
    <property type="entry name" value="NAD(P)-bd_dom_sf"/>
</dbReference>
<reference evidence="2" key="2">
    <citation type="submission" date="2021-05" db="EMBL/GenBank/DDBJ databases">
        <title>Protein family content uncovers lineage relationships and bacterial pathway maintenance mechanisms in DPANN archaea.</title>
        <authorList>
            <person name="Castelle C.J."/>
            <person name="Meheust R."/>
            <person name="Jaffe A.L."/>
            <person name="Seitz K."/>
            <person name="Gong X."/>
            <person name="Baker B.J."/>
            <person name="Banfield J.F."/>
        </authorList>
    </citation>
    <scope>NUCLEOTIDE SEQUENCE</scope>
    <source>
        <strain evidence="2">RIFCSPLOWO2_01_FULL_58_19</strain>
    </source>
</reference>
<dbReference type="Gene3D" id="3.90.25.10">
    <property type="entry name" value="UDP-galactose 4-epimerase, domain 1"/>
    <property type="match status" value="1"/>
</dbReference>
<organism evidence="2 3">
    <name type="scientific">Candidatus Iainarchaeum sp</name>
    <dbReference type="NCBI Taxonomy" id="3101447"/>
    <lineage>
        <taxon>Archaea</taxon>
        <taxon>Candidatus Iainarchaeota</taxon>
        <taxon>Candidatus Iainarchaeia</taxon>
        <taxon>Candidatus Iainarchaeales</taxon>
        <taxon>Candidatus Iainarchaeaceae</taxon>
        <taxon>Candidatus Iainarchaeum</taxon>
    </lineage>
</organism>
<proteinExistence type="predicted"/>
<evidence type="ECO:0000313" key="2">
    <source>
        <dbReference type="EMBL" id="MBS3063662.1"/>
    </source>
</evidence>
<dbReference type="EMBL" id="JAGVWE010000006">
    <property type="protein sequence ID" value="MBS3063662.1"/>
    <property type="molecule type" value="Genomic_DNA"/>
</dbReference>
<name>A0A8T4LCI4_9ARCH</name>
<gene>
    <name evidence="2" type="ORF">J4203_07405</name>
</gene>
<dbReference type="Gene3D" id="3.40.50.720">
    <property type="entry name" value="NAD(P)-binding Rossmann-like Domain"/>
    <property type="match status" value="1"/>
</dbReference>
<reference evidence="2" key="1">
    <citation type="submission" date="2021-03" db="EMBL/GenBank/DDBJ databases">
        <authorList>
            <person name="Jaffe A."/>
        </authorList>
    </citation>
    <scope>NUCLEOTIDE SEQUENCE</scope>
    <source>
        <strain evidence="2">RIFCSPLOWO2_01_FULL_58_19</strain>
    </source>
</reference>
<evidence type="ECO:0000259" key="1">
    <source>
        <dbReference type="Pfam" id="PF01370"/>
    </source>
</evidence>
<protein>
    <submittedName>
        <fullName evidence="2">SDR family oxidoreductase</fullName>
    </submittedName>
</protein>
<comment type="caution">
    <text evidence="2">The sequence shown here is derived from an EMBL/GenBank/DDBJ whole genome shotgun (WGS) entry which is preliminary data.</text>
</comment>
<evidence type="ECO:0000313" key="3">
    <source>
        <dbReference type="Proteomes" id="UP000678237"/>
    </source>
</evidence>
<dbReference type="CDD" id="cd05256">
    <property type="entry name" value="UDP_AE_SDR_e"/>
    <property type="match status" value="1"/>
</dbReference>
<dbReference type="Proteomes" id="UP000678237">
    <property type="component" value="Unassembled WGS sequence"/>
</dbReference>
<dbReference type="PANTHER" id="PTHR43245">
    <property type="entry name" value="BIFUNCTIONAL POLYMYXIN RESISTANCE PROTEIN ARNA"/>
    <property type="match status" value="1"/>
</dbReference>
<dbReference type="PRINTS" id="PR01713">
    <property type="entry name" value="NUCEPIMERASE"/>
</dbReference>
<dbReference type="AlphaFoldDB" id="A0A8T4LCI4"/>
<dbReference type="Pfam" id="PF01370">
    <property type="entry name" value="Epimerase"/>
    <property type="match status" value="1"/>
</dbReference>
<sequence length="318" mass="35124">MAERVLVTGGAGFIGSHLVEGLLEKGFEVRVLDNLSTGSRQNLAAVMKQINFQSGDILNEDTLGRAMKGCAFVFHEAALRSVPESFKRPLEYNRVNVDGTYTVLKVAKENNVQRVVYAASSSAYGNAEKMPLGESLLPGPLSPYAVSKLGGELYCRMFYECLGLETVCLRYFNVFGERQDPSSQYSSVIPRFISSVLEGRSPVIYGDGMQSRDFTYVKNVVDANLTALRAGERACGEVFNVGQGNSIKVRELLDKVNALLGRSVKPEYQPLRPGDVLHTQADMAKTKRLLGFTPRHSFDVGLKQTVEWFAREPHRGAR</sequence>
<dbReference type="InterPro" id="IPR001509">
    <property type="entry name" value="Epimerase_deHydtase"/>
</dbReference>
<dbReference type="InterPro" id="IPR050177">
    <property type="entry name" value="Lipid_A_modif_metabolic_enz"/>
</dbReference>
<dbReference type="SUPFAM" id="SSF51735">
    <property type="entry name" value="NAD(P)-binding Rossmann-fold domains"/>
    <property type="match status" value="1"/>
</dbReference>
<dbReference type="PANTHER" id="PTHR43245:SF13">
    <property type="entry name" value="UDP-D-APIOSE_UDP-D-XYLOSE SYNTHASE 2"/>
    <property type="match status" value="1"/>
</dbReference>
<accession>A0A8T4LCI4</accession>
<feature type="domain" description="NAD-dependent epimerase/dehydratase" evidence="1">
    <location>
        <begin position="5"/>
        <end position="242"/>
    </location>
</feature>